<feature type="domain" description="EF-hand" evidence="8">
    <location>
        <begin position="136"/>
        <end position="171"/>
    </location>
</feature>
<dbReference type="SMART" id="SM00054">
    <property type="entry name" value="EFh"/>
    <property type="match status" value="3"/>
</dbReference>
<feature type="region of interest" description="Disordered" evidence="6">
    <location>
        <begin position="80"/>
        <end position="112"/>
    </location>
</feature>
<keyword evidence="4" id="KW-0677">Repeat</keyword>
<feature type="domain" description="EF-hand" evidence="8">
    <location>
        <begin position="54"/>
        <end position="89"/>
    </location>
</feature>
<organism evidence="9 10">
    <name type="scientific">Paramylibacter ulvae</name>
    <dbReference type="NCBI Taxonomy" id="1651968"/>
    <lineage>
        <taxon>Bacteria</taxon>
        <taxon>Pseudomonadati</taxon>
        <taxon>Pseudomonadota</taxon>
        <taxon>Alphaproteobacteria</taxon>
        <taxon>Rhodobacterales</taxon>
        <taxon>Paracoccaceae</taxon>
        <taxon>Paramylibacter</taxon>
    </lineage>
</organism>
<dbReference type="Proteomes" id="UP000634455">
    <property type="component" value="Unassembled WGS sequence"/>
</dbReference>
<evidence type="ECO:0000256" key="2">
    <source>
        <dbReference type="ARBA" id="ARBA00022707"/>
    </source>
</evidence>
<protein>
    <recommendedName>
        <fullName evidence="8">EF-hand domain-containing protein</fullName>
    </recommendedName>
</protein>
<accession>A0ABQ3D224</accession>
<feature type="compositionally biased region" description="Basic and acidic residues" evidence="6">
    <location>
        <begin position="147"/>
        <end position="165"/>
    </location>
</feature>
<evidence type="ECO:0000256" key="1">
    <source>
        <dbReference type="ARBA" id="ARBA00006049"/>
    </source>
</evidence>
<dbReference type="InterPro" id="IPR018247">
    <property type="entry name" value="EF_Hand_1_Ca_BS"/>
</dbReference>
<feature type="signal peptide" evidence="7">
    <location>
        <begin position="1"/>
        <end position="23"/>
    </location>
</feature>
<dbReference type="PANTHER" id="PTHR23055">
    <property type="entry name" value="CALCIUM BINDING PROTEINS"/>
    <property type="match status" value="1"/>
</dbReference>
<feature type="compositionally biased region" description="Basic residues" evidence="6">
    <location>
        <begin position="166"/>
        <end position="180"/>
    </location>
</feature>
<keyword evidence="10" id="KW-1185">Reference proteome</keyword>
<feature type="chain" id="PRO_5045435735" description="EF-hand domain-containing protein" evidence="7">
    <location>
        <begin position="24"/>
        <end position="180"/>
    </location>
</feature>
<dbReference type="Pfam" id="PF13202">
    <property type="entry name" value="EF-hand_5"/>
    <property type="match status" value="3"/>
</dbReference>
<evidence type="ECO:0000259" key="8">
    <source>
        <dbReference type="PROSITE" id="PS50222"/>
    </source>
</evidence>
<keyword evidence="5" id="KW-0449">Lipoprotein</keyword>
<feature type="region of interest" description="Disordered" evidence="6">
    <location>
        <begin position="147"/>
        <end position="180"/>
    </location>
</feature>
<evidence type="ECO:0000256" key="7">
    <source>
        <dbReference type="SAM" id="SignalP"/>
    </source>
</evidence>
<evidence type="ECO:0000256" key="3">
    <source>
        <dbReference type="ARBA" id="ARBA00022723"/>
    </source>
</evidence>
<dbReference type="Gene3D" id="1.10.238.10">
    <property type="entry name" value="EF-hand"/>
    <property type="match status" value="2"/>
</dbReference>
<keyword evidence="2" id="KW-0519">Myristate</keyword>
<evidence type="ECO:0000256" key="6">
    <source>
        <dbReference type="SAM" id="MobiDB-lite"/>
    </source>
</evidence>
<evidence type="ECO:0000313" key="9">
    <source>
        <dbReference type="EMBL" id="GHA54446.1"/>
    </source>
</evidence>
<evidence type="ECO:0000256" key="4">
    <source>
        <dbReference type="ARBA" id="ARBA00022737"/>
    </source>
</evidence>
<dbReference type="PANTHER" id="PTHR23055:SF178">
    <property type="entry name" value="NEUROCALCIN HOMOLOG"/>
    <property type="match status" value="1"/>
</dbReference>
<comment type="caution">
    <text evidence="9">The sequence shown here is derived from an EMBL/GenBank/DDBJ whole genome shotgun (WGS) entry which is preliminary data.</text>
</comment>
<dbReference type="RefSeq" id="WP_189640615.1">
    <property type="nucleotide sequence ID" value="NZ_BMZF01000005.1"/>
</dbReference>
<dbReference type="EMBL" id="BMZF01000005">
    <property type="protein sequence ID" value="GHA54446.1"/>
    <property type="molecule type" value="Genomic_DNA"/>
</dbReference>
<proteinExistence type="inferred from homology"/>
<comment type="similarity">
    <text evidence="1">Belongs to the recoverin family.</text>
</comment>
<dbReference type="PROSITE" id="PS00018">
    <property type="entry name" value="EF_HAND_1"/>
    <property type="match status" value="1"/>
</dbReference>
<evidence type="ECO:0000256" key="5">
    <source>
        <dbReference type="ARBA" id="ARBA00023288"/>
    </source>
</evidence>
<keyword evidence="7" id="KW-0732">Signal</keyword>
<evidence type="ECO:0000313" key="10">
    <source>
        <dbReference type="Proteomes" id="UP000634455"/>
    </source>
</evidence>
<dbReference type="InterPro" id="IPR002048">
    <property type="entry name" value="EF_hand_dom"/>
</dbReference>
<sequence length="180" mass="19935">MKNYVTSAMIAAIVATSASLAFAPIASAKSGPQRHGMSFETLDMDKDGFVTEQELIAHKTTRFNEIDANKDGGITQEEMGEHMKARAEARAEKRAEKKAEKEAMKQADPERAEKRMGRMFRAMDENTDGKIVISELGGPDATKIVERLDTDKDGKISKDEMEAAKKMHKGKKPGKRHSHD</sequence>
<dbReference type="SUPFAM" id="SSF47473">
    <property type="entry name" value="EF-hand"/>
    <property type="match status" value="1"/>
</dbReference>
<dbReference type="PROSITE" id="PS50222">
    <property type="entry name" value="EF_HAND_2"/>
    <property type="match status" value="2"/>
</dbReference>
<name>A0ABQ3D224_9RHOB</name>
<reference evidence="10" key="1">
    <citation type="journal article" date="2019" name="Int. J. Syst. Evol. Microbiol.">
        <title>The Global Catalogue of Microorganisms (GCM) 10K type strain sequencing project: providing services to taxonomists for standard genome sequencing and annotation.</title>
        <authorList>
            <consortium name="The Broad Institute Genomics Platform"/>
            <consortium name="The Broad Institute Genome Sequencing Center for Infectious Disease"/>
            <person name="Wu L."/>
            <person name="Ma J."/>
        </authorList>
    </citation>
    <scope>NUCLEOTIDE SEQUENCE [LARGE SCALE GENOMIC DNA]</scope>
    <source>
        <strain evidence="10">KCTC 32465</strain>
    </source>
</reference>
<keyword evidence="3" id="KW-0479">Metal-binding</keyword>
<dbReference type="InterPro" id="IPR028846">
    <property type="entry name" value="Recoverin"/>
</dbReference>
<dbReference type="InterPro" id="IPR011992">
    <property type="entry name" value="EF-hand-dom_pair"/>
</dbReference>
<gene>
    <name evidence="9" type="ORF">GCM10008927_20300</name>
</gene>